<dbReference type="SUPFAM" id="SSF55729">
    <property type="entry name" value="Acyl-CoA N-acyltransferases (Nat)"/>
    <property type="match status" value="1"/>
</dbReference>
<accession>A0A9X1VBG5</accession>
<sequence>MNYSIDVSLEQNEEFSAFLKHKIREYNNEHSIHHREIRKEGSIQPINIIVLDNDKQWIGGISAEVYWHWVEIHDFWLREEYRGKGLGQLLLHKAETIAKEKGATKALLTTYEFQARLFYELHQYRVVGKISDYPPGSTYFTMVKAFV</sequence>
<dbReference type="Pfam" id="PF00583">
    <property type="entry name" value="Acetyltransf_1"/>
    <property type="match status" value="1"/>
</dbReference>
<evidence type="ECO:0000313" key="3">
    <source>
        <dbReference type="Proteomes" id="UP001139263"/>
    </source>
</evidence>
<keyword evidence="3" id="KW-1185">Reference proteome</keyword>
<dbReference type="EMBL" id="JALBUF010000019">
    <property type="protein sequence ID" value="MCI0184637.1"/>
    <property type="molecule type" value="Genomic_DNA"/>
</dbReference>
<dbReference type="InterPro" id="IPR016181">
    <property type="entry name" value="Acyl_CoA_acyltransferase"/>
</dbReference>
<comment type="caution">
    <text evidence="2">The sequence shown here is derived from an EMBL/GenBank/DDBJ whole genome shotgun (WGS) entry which is preliminary data.</text>
</comment>
<dbReference type="Gene3D" id="3.40.630.30">
    <property type="match status" value="1"/>
</dbReference>
<dbReference type="RefSeq" id="WP_241716469.1">
    <property type="nucleotide sequence ID" value="NZ_JALBUF010000019.1"/>
</dbReference>
<proteinExistence type="predicted"/>
<evidence type="ECO:0000313" key="2">
    <source>
        <dbReference type="EMBL" id="MCI0184637.1"/>
    </source>
</evidence>
<gene>
    <name evidence="2" type="ORF">MM817_02934</name>
</gene>
<dbReference type="AlphaFoldDB" id="A0A9X1VBG5"/>
<organism evidence="2 3">
    <name type="scientific">Sulfoacidibacillus ferrooxidans</name>
    <dbReference type="NCBI Taxonomy" id="2005001"/>
    <lineage>
        <taxon>Bacteria</taxon>
        <taxon>Bacillati</taxon>
        <taxon>Bacillota</taxon>
        <taxon>Bacilli</taxon>
        <taxon>Bacillales</taxon>
        <taxon>Alicyclobacillaceae</taxon>
        <taxon>Sulfoacidibacillus</taxon>
    </lineage>
</organism>
<dbReference type="InterPro" id="IPR000182">
    <property type="entry name" value="GNAT_dom"/>
</dbReference>
<name>A0A9X1VBG5_9BACL</name>
<dbReference type="PROSITE" id="PS51186">
    <property type="entry name" value="GNAT"/>
    <property type="match status" value="1"/>
</dbReference>
<protein>
    <recommendedName>
        <fullName evidence="1">N-acetyltransferase domain-containing protein</fullName>
    </recommendedName>
</protein>
<dbReference type="CDD" id="cd04301">
    <property type="entry name" value="NAT_SF"/>
    <property type="match status" value="1"/>
</dbReference>
<dbReference type="Proteomes" id="UP001139263">
    <property type="component" value="Unassembled WGS sequence"/>
</dbReference>
<reference evidence="2" key="1">
    <citation type="submission" date="2022-03" db="EMBL/GenBank/DDBJ databases">
        <title>Draft Genome Sequence of Firmicute Strain S0AB, a Heterotrophic Iron/Sulfur-Oxidizing Extreme Acidophile.</title>
        <authorList>
            <person name="Vergara E."/>
            <person name="Pakostova E."/>
            <person name="Johnson D.B."/>
            <person name="Holmes D.S."/>
        </authorList>
    </citation>
    <scope>NUCLEOTIDE SEQUENCE</scope>
    <source>
        <strain evidence="2">S0AB</strain>
    </source>
</reference>
<feature type="domain" description="N-acetyltransferase" evidence="1">
    <location>
        <begin position="5"/>
        <end position="147"/>
    </location>
</feature>
<evidence type="ECO:0000259" key="1">
    <source>
        <dbReference type="PROSITE" id="PS51186"/>
    </source>
</evidence>
<dbReference type="GO" id="GO:0016747">
    <property type="term" value="F:acyltransferase activity, transferring groups other than amino-acyl groups"/>
    <property type="evidence" value="ECO:0007669"/>
    <property type="project" value="InterPro"/>
</dbReference>